<dbReference type="EMBL" id="MGEG01000067">
    <property type="protein sequence ID" value="OGL77229.1"/>
    <property type="molecule type" value="Genomic_DNA"/>
</dbReference>
<evidence type="ECO:0000313" key="1">
    <source>
        <dbReference type="EMBL" id="OGL77229.1"/>
    </source>
</evidence>
<dbReference type="AlphaFoldDB" id="A0A1F7UG44"/>
<comment type="caution">
    <text evidence="1">The sequence shown here is derived from an EMBL/GenBank/DDBJ whole genome shotgun (WGS) entry which is preliminary data.</text>
</comment>
<accession>A0A1F7UG44</accession>
<name>A0A1F7UG44_9BACT</name>
<organism evidence="1 2">
    <name type="scientific">Candidatus Uhrbacteria bacterium RIFCSPHIGHO2_12_FULL_57_11</name>
    <dbReference type="NCBI Taxonomy" id="1802398"/>
    <lineage>
        <taxon>Bacteria</taxon>
        <taxon>Candidatus Uhriibacteriota</taxon>
    </lineage>
</organism>
<sequence>MVVVSTVAEGAAAPGVSAGVEVGEGGGASDAVEVEAAGAGVGWVFCAGAGAGTIGIGAGFRPTQPMPMRAVRISAVVSVFEMVIPYTYQCLSVFANAVEWCNG</sequence>
<reference evidence="1 2" key="1">
    <citation type="journal article" date="2016" name="Nat. Commun.">
        <title>Thousands of microbial genomes shed light on interconnected biogeochemical processes in an aquifer system.</title>
        <authorList>
            <person name="Anantharaman K."/>
            <person name="Brown C.T."/>
            <person name="Hug L.A."/>
            <person name="Sharon I."/>
            <person name="Castelle C.J."/>
            <person name="Probst A.J."/>
            <person name="Thomas B.C."/>
            <person name="Singh A."/>
            <person name="Wilkins M.J."/>
            <person name="Karaoz U."/>
            <person name="Brodie E.L."/>
            <person name="Williams K.H."/>
            <person name="Hubbard S.S."/>
            <person name="Banfield J.F."/>
        </authorList>
    </citation>
    <scope>NUCLEOTIDE SEQUENCE [LARGE SCALE GENOMIC DNA]</scope>
</reference>
<protein>
    <submittedName>
        <fullName evidence="1">Uncharacterized protein</fullName>
    </submittedName>
</protein>
<proteinExistence type="predicted"/>
<dbReference type="Proteomes" id="UP000176598">
    <property type="component" value="Unassembled WGS sequence"/>
</dbReference>
<evidence type="ECO:0000313" key="2">
    <source>
        <dbReference type="Proteomes" id="UP000176598"/>
    </source>
</evidence>
<gene>
    <name evidence="1" type="ORF">A3F28_03280</name>
</gene>